<dbReference type="GO" id="GO:0004596">
    <property type="term" value="F:protein-N-terminal amino-acid acetyltransferase activity"/>
    <property type="evidence" value="ECO:0007669"/>
    <property type="project" value="TreeGrafter"/>
</dbReference>
<keyword evidence="2 4" id="KW-0012">Acyltransferase</keyword>
<evidence type="ECO:0000256" key="1">
    <source>
        <dbReference type="ARBA" id="ARBA00022679"/>
    </source>
</evidence>
<dbReference type="EC" id="2.3.1.-" evidence="4"/>
<evidence type="ECO:0000259" key="3">
    <source>
        <dbReference type="PROSITE" id="PS51186"/>
    </source>
</evidence>
<comment type="caution">
    <text evidence="4">The sequence shown here is derived from an EMBL/GenBank/DDBJ whole genome shotgun (WGS) entry which is preliminary data.</text>
</comment>
<dbReference type="PANTHER" id="PTHR45910:SF1">
    <property type="entry name" value="N-ALPHA-ACETYLTRANSFERASE 20"/>
    <property type="match status" value="1"/>
</dbReference>
<dbReference type="PROSITE" id="PS51186">
    <property type="entry name" value="GNAT"/>
    <property type="match status" value="1"/>
</dbReference>
<dbReference type="Pfam" id="PF00583">
    <property type="entry name" value="Acetyltransf_1"/>
    <property type="match status" value="1"/>
</dbReference>
<dbReference type="EMBL" id="JATAAI010000022">
    <property type="protein sequence ID" value="KAK1738043.1"/>
    <property type="molecule type" value="Genomic_DNA"/>
</dbReference>
<dbReference type="GO" id="GO:0031416">
    <property type="term" value="C:NatB complex"/>
    <property type="evidence" value="ECO:0007669"/>
    <property type="project" value="TreeGrafter"/>
</dbReference>
<name>A0AAD9D9T7_9STRA</name>
<feature type="domain" description="N-acetyltransferase" evidence="3">
    <location>
        <begin position="2"/>
        <end position="145"/>
    </location>
</feature>
<dbReference type="SUPFAM" id="SSF55729">
    <property type="entry name" value="Acyl-CoA N-acyltransferases (Nat)"/>
    <property type="match status" value="1"/>
</dbReference>
<dbReference type="PANTHER" id="PTHR45910">
    <property type="entry name" value="N-ALPHA-ACETYLTRANSFERASE 20"/>
    <property type="match status" value="1"/>
</dbReference>
<sequence>MTSTRQFHMNDLFRFNNVNLDVLTETYNMPFYLQYMSKWPELFTVAEAPDNSIMGYMLGKSEGSDTLWHGHVSAVTVAPLYRRLGLAKTLMEDLENTSSNVYNAFFVDLFVRASNTLAINMYEKFGYVLLWDDPEDAWDMRKALARDEKKQSVIPMDRPVLPQELEW</sequence>
<keyword evidence="5" id="KW-1185">Reference proteome</keyword>
<dbReference type="InterPro" id="IPR016181">
    <property type="entry name" value="Acyl_CoA_acyltransferase"/>
</dbReference>
<evidence type="ECO:0000313" key="5">
    <source>
        <dbReference type="Proteomes" id="UP001224775"/>
    </source>
</evidence>
<dbReference type="Proteomes" id="UP001224775">
    <property type="component" value="Unassembled WGS sequence"/>
</dbReference>
<protein>
    <submittedName>
        <fullName evidence="4">N-acetyltransferase</fullName>
        <ecNumber evidence="4">2.3.1.-</ecNumber>
    </submittedName>
</protein>
<dbReference type="Gene3D" id="3.40.630.30">
    <property type="match status" value="1"/>
</dbReference>
<evidence type="ECO:0000313" key="4">
    <source>
        <dbReference type="EMBL" id="KAK1738043.1"/>
    </source>
</evidence>
<proteinExistence type="predicted"/>
<accession>A0AAD9D9T7</accession>
<reference evidence="4" key="1">
    <citation type="submission" date="2023-06" db="EMBL/GenBank/DDBJ databases">
        <title>Survivors Of The Sea: Transcriptome response of Skeletonema marinoi to long-term dormancy.</title>
        <authorList>
            <person name="Pinder M.I.M."/>
            <person name="Kourtchenko O."/>
            <person name="Robertson E.K."/>
            <person name="Larsson T."/>
            <person name="Maumus F."/>
            <person name="Osuna-Cruz C.M."/>
            <person name="Vancaester E."/>
            <person name="Stenow R."/>
            <person name="Vandepoele K."/>
            <person name="Ploug H."/>
            <person name="Bruchert V."/>
            <person name="Godhe A."/>
            <person name="Topel M."/>
        </authorList>
    </citation>
    <scope>NUCLEOTIDE SEQUENCE</scope>
    <source>
        <strain evidence="4">R05AC</strain>
    </source>
</reference>
<dbReference type="InterPro" id="IPR051646">
    <property type="entry name" value="NatB_acetyltransferase_subunit"/>
</dbReference>
<dbReference type="AlphaFoldDB" id="A0AAD9D9T7"/>
<organism evidence="4 5">
    <name type="scientific">Skeletonema marinoi</name>
    <dbReference type="NCBI Taxonomy" id="267567"/>
    <lineage>
        <taxon>Eukaryota</taxon>
        <taxon>Sar</taxon>
        <taxon>Stramenopiles</taxon>
        <taxon>Ochrophyta</taxon>
        <taxon>Bacillariophyta</taxon>
        <taxon>Coscinodiscophyceae</taxon>
        <taxon>Thalassiosirophycidae</taxon>
        <taxon>Thalassiosirales</taxon>
        <taxon>Skeletonemataceae</taxon>
        <taxon>Skeletonema</taxon>
        <taxon>Skeletonema marinoi-dohrnii complex</taxon>
    </lineage>
</organism>
<dbReference type="CDD" id="cd04301">
    <property type="entry name" value="NAT_SF"/>
    <property type="match status" value="1"/>
</dbReference>
<evidence type="ECO:0000256" key="2">
    <source>
        <dbReference type="ARBA" id="ARBA00023315"/>
    </source>
</evidence>
<dbReference type="InterPro" id="IPR000182">
    <property type="entry name" value="GNAT_dom"/>
</dbReference>
<gene>
    <name evidence="4" type="ORF">QTG54_011337</name>
</gene>
<keyword evidence="1 4" id="KW-0808">Transferase</keyword>